<dbReference type="KEGG" id="dfg:B0537_12445"/>
<protein>
    <recommendedName>
        <fullName evidence="6">Basal-body rod modification protein FlgD</fullName>
    </recommendedName>
</protein>
<dbReference type="EMBL" id="CP019698">
    <property type="protein sequence ID" value="AQS59818.1"/>
    <property type="molecule type" value="Genomic_DNA"/>
</dbReference>
<dbReference type="GO" id="GO:0044781">
    <property type="term" value="P:bacterial-type flagellum organization"/>
    <property type="evidence" value="ECO:0007669"/>
    <property type="project" value="UniProtKB-KW"/>
</dbReference>
<dbReference type="Proteomes" id="UP000189464">
    <property type="component" value="Chromosome"/>
</dbReference>
<sequence>MVAEVNQTNGINSDYYYENRPKREPVKELDKNAFLQIMIAQLKYQDPTSPMDTNKFVEQMAQFTMMEQITNLNTSFNKLYSLQQISYGSSLIGHEVTVVSGENNGELVTGKVQKVTMSSDRVLVWLGDDNGQALKAYDLQQVIAVTRRATDGTEELLQSLINNAQPATDSSTGSEDGTSGETEPTTEAKPVGEE</sequence>
<evidence type="ECO:0000313" key="4">
    <source>
        <dbReference type="EMBL" id="AQS59818.1"/>
    </source>
</evidence>
<dbReference type="STRING" id="1833852.B0537_12445"/>
<evidence type="ECO:0008006" key="6">
    <source>
        <dbReference type="Google" id="ProtNLM"/>
    </source>
</evidence>
<gene>
    <name evidence="4" type="ORF">B0537_12445</name>
</gene>
<evidence type="ECO:0000313" key="5">
    <source>
        <dbReference type="Proteomes" id="UP000189464"/>
    </source>
</evidence>
<evidence type="ECO:0000256" key="2">
    <source>
        <dbReference type="ARBA" id="ARBA00022795"/>
    </source>
</evidence>
<proteinExistence type="inferred from homology"/>
<dbReference type="OrthoDB" id="280334at2"/>
<keyword evidence="5" id="KW-1185">Reference proteome</keyword>
<keyword evidence="2" id="KW-1005">Bacterial flagellum biogenesis</keyword>
<evidence type="ECO:0000256" key="3">
    <source>
        <dbReference type="SAM" id="MobiDB-lite"/>
    </source>
</evidence>
<feature type="compositionally biased region" description="Low complexity" evidence="3">
    <location>
        <begin position="168"/>
        <end position="187"/>
    </location>
</feature>
<reference evidence="4 5" key="1">
    <citation type="journal article" date="2016" name="Int. J. Syst. Evol. Microbiol.">
        <title>Desulfotomaculum ferrireducens sp. nov., a moderately thermophilic sulfate-reducing and dissimilatory Fe(III)-reducing bacterium isolated from compost.</title>
        <authorList>
            <person name="Yang G."/>
            <person name="Guo J."/>
            <person name="Zhuang L."/>
            <person name="Yuan Y."/>
            <person name="Zhou S."/>
        </authorList>
    </citation>
    <scope>NUCLEOTIDE SEQUENCE [LARGE SCALE GENOMIC DNA]</scope>
    <source>
        <strain evidence="4 5">GSS09</strain>
    </source>
</reference>
<dbReference type="InterPro" id="IPR005648">
    <property type="entry name" value="FlgD"/>
</dbReference>
<feature type="region of interest" description="Disordered" evidence="3">
    <location>
        <begin position="160"/>
        <end position="194"/>
    </location>
</feature>
<organism evidence="4 5">
    <name type="scientific">Desulforamulus ferrireducens</name>
    <dbReference type="NCBI Taxonomy" id="1833852"/>
    <lineage>
        <taxon>Bacteria</taxon>
        <taxon>Bacillati</taxon>
        <taxon>Bacillota</taxon>
        <taxon>Clostridia</taxon>
        <taxon>Eubacteriales</taxon>
        <taxon>Peptococcaceae</taxon>
        <taxon>Desulforamulus</taxon>
    </lineage>
</organism>
<accession>A0A1S6IYH4</accession>
<dbReference type="Pfam" id="PF03963">
    <property type="entry name" value="FlgD"/>
    <property type="match status" value="1"/>
</dbReference>
<name>A0A1S6IYH4_9FIRM</name>
<comment type="similarity">
    <text evidence="1">Belongs to the FlgD family.</text>
</comment>
<dbReference type="AlphaFoldDB" id="A0A1S6IYH4"/>
<evidence type="ECO:0000256" key="1">
    <source>
        <dbReference type="ARBA" id="ARBA00010577"/>
    </source>
</evidence>